<keyword evidence="4 6" id="KW-0067">ATP-binding</keyword>
<reference evidence="6 7" key="1">
    <citation type="submission" date="2018-08" db="EMBL/GenBank/DDBJ databases">
        <title>Genomic Encyclopedia of Type Strains, Phase IV (KMG-IV): sequencing the most valuable type-strain genomes for metagenomic binning, comparative biology and taxonomic classification.</title>
        <authorList>
            <person name="Goeker M."/>
        </authorList>
    </citation>
    <scope>NUCLEOTIDE SEQUENCE [LARGE SCALE GENOMIC DNA]</scope>
    <source>
        <strain evidence="6 7">DSM 23923</strain>
    </source>
</reference>
<organism evidence="6 7">
    <name type="scientific">Pelolinea submarina</name>
    <dbReference type="NCBI Taxonomy" id="913107"/>
    <lineage>
        <taxon>Bacteria</taxon>
        <taxon>Bacillati</taxon>
        <taxon>Chloroflexota</taxon>
        <taxon>Anaerolineae</taxon>
        <taxon>Anaerolineales</taxon>
        <taxon>Anaerolineaceae</taxon>
        <taxon>Pelolinea</taxon>
    </lineage>
</organism>
<dbReference type="CDD" id="cd03230">
    <property type="entry name" value="ABC_DR_subfamily_A"/>
    <property type="match status" value="1"/>
</dbReference>
<evidence type="ECO:0000256" key="2">
    <source>
        <dbReference type="ARBA" id="ARBA00022448"/>
    </source>
</evidence>
<dbReference type="PROSITE" id="PS00211">
    <property type="entry name" value="ABC_TRANSPORTER_1"/>
    <property type="match status" value="1"/>
</dbReference>
<evidence type="ECO:0000313" key="7">
    <source>
        <dbReference type="Proteomes" id="UP000256388"/>
    </source>
</evidence>
<dbReference type="RefSeq" id="WP_158674923.1">
    <property type="nucleotide sequence ID" value="NZ_AP018437.1"/>
</dbReference>
<keyword evidence="3" id="KW-0547">Nucleotide-binding</keyword>
<evidence type="ECO:0000256" key="1">
    <source>
        <dbReference type="ARBA" id="ARBA00005417"/>
    </source>
</evidence>
<dbReference type="Gene3D" id="3.40.50.300">
    <property type="entry name" value="P-loop containing nucleotide triphosphate hydrolases"/>
    <property type="match status" value="1"/>
</dbReference>
<dbReference type="InterPro" id="IPR003593">
    <property type="entry name" value="AAA+_ATPase"/>
</dbReference>
<evidence type="ECO:0000256" key="3">
    <source>
        <dbReference type="ARBA" id="ARBA00022741"/>
    </source>
</evidence>
<dbReference type="AlphaFoldDB" id="A0A347ZP00"/>
<dbReference type="InterPro" id="IPR017871">
    <property type="entry name" value="ABC_transporter-like_CS"/>
</dbReference>
<sequence>MLDVITCQDLAFSYDGFQALRGMTFSVQKGQVFALLGPNGAGKTTTIRVLNGLLRSSAGQCSVLGLNPGNQGAEIRRRTGVLTETPALYERLTAWQNLRFFGALSEMDAAQIEERGKFYLHALDLDGWADQRVETYSKGMKQRLALARALLHDPELLFLDEPTSGMDPFAARQVEELIYRISKDEGRSVILCTHRLFEAEKVCDYVAVMKQGSITAAGTLSELRQQVTPEIRVRFEFQQVPASDLAAQAGGLPGVQSLEGAGSAVWNLRLETIETVPPLVAFLTANGAAVLSVIPHRATLEEIYLKLQDQEEQVKL</sequence>
<dbReference type="InterPro" id="IPR027417">
    <property type="entry name" value="P-loop_NTPase"/>
</dbReference>
<dbReference type="PROSITE" id="PS50893">
    <property type="entry name" value="ABC_TRANSPORTER_2"/>
    <property type="match status" value="1"/>
</dbReference>
<dbReference type="PANTHER" id="PTHR42711">
    <property type="entry name" value="ABC TRANSPORTER ATP-BINDING PROTEIN"/>
    <property type="match status" value="1"/>
</dbReference>
<dbReference type="Proteomes" id="UP000256388">
    <property type="component" value="Unassembled WGS sequence"/>
</dbReference>
<evidence type="ECO:0000256" key="4">
    <source>
        <dbReference type="ARBA" id="ARBA00022840"/>
    </source>
</evidence>
<dbReference type="PANTHER" id="PTHR42711:SF5">
    <property type="entry name" value="ABC TRANSPORTER ATP-BINDING PROTEIN NATA"/>
    <property type="match status" value="1"/>
</dbReference>
<evidence type="ECO:0000259" key="5">
    <source>
        <dbReference type="PROSITE" id="PS50893"/>
    </source>
</evidence>
<comment type="similarity">
    <text evidence="1">Belongs to the ABC transporter superfamily.</text>
</comment>
<dbReference type="GO" id="GO:0016887">
    <property type="term" value="F:ATP hydrolysis activity"/>
    <property type="evidence" value="ECO:0007669"/>
    <property type="project" value="InterPro"/>
</dbReference>
<keyword evidence="7" id="KW-1185">Reference proteome</keyword>
<evidence type="ECO:0000313" key="6">
    <source>
        <dbReference type="EMBL" id="REG08633.1"/>
    </source>
</evidence>
<dbReference type="SMART" id="SM00382">
    <property type="entry name" value="AAA"/>
    <property type="match status" value="1"/>
</dbReference>
<dbReference type="EMBL" id="QUMS01000002">
    <property type="protein sequence ID" value="REG08633.1"/>
    <property type="molecule type" value="Genomic_DNA"/>
</dbReference>
<name>A0A347ZP00_9CHLR</name>
<proteinExistence type="inferred from homology"/>
<protein>
    <submittedName>
        <fullName evidence="6">ABC-2 type transport system ATP-binding protein</fullName>
    </submittedName>
</protein>
<feature type="domain" description="ABC transporter" evidence="5">
    <location>
        <begin position="5"/>
        <end position="236"/>
    </location>
</feature>
<dbReference type="GO" id="GO:0005524">
    <property type="term" value="F:ATP binding"/>
    <property type="evidence" value="ECO:0007669"/>
    <property type="project" value="UniProtKB-KW"/>
</dbReference>
<accession>A0A347ZP00</accession>
<dbReference type="OrthoDB" id="9804819at2"/>
<dbReference type="SUPFAM" id="SSF52540">
    <property type="entry name" value="P-loop containing nucleoside triphosphate hydrolases"/>
    <property type="match status" value="1"/>
</dbReference>
<gene>
    <name evidence="6" type="ORF">DFR64_2005</name>
</gene>
<keyword evidence="2" id="KW-0813">Transport</keyword>
<dbReference type="Pfam" id="PF00005">
    <property type="entry name" value="ABC_tran"/>
    <property type="match status" value="1"/>
</dbReference>
<dbReference type="InterPro" id="IPR003439">
    <property type="entry name" value="ABC_transporter-like_ATP-bd"/>
</dbReference>
<comment type="caution">
    <text evidence="6">The sequence shown here is derived from an EMBL/GenBank/DDBJ whole genome shotgun (WGS) entry which is preliminary data.</text>
</comment>
<dbReference type="InterPro" id="IPR050763">
    <property type="entry name" value="ABC_transporter_ATP-binding"/>
</dbReference>